<accession>A0ABV9Y6C7</accession>
<protein>
    <submittedName>
        <fullName evidence="8">BTAD domain-containing putative transcriptional regulator</fullName>
    </submittedName>
</protein>
<name>A0ABV9Y6C7_9PSEU</name>
<proteinExistence type="inferred from homology"/>
<dbReference type="EMBL" id="JBHSJB010000031">
    <property type="protein sequence ID" value="MFC5058235.1"/>
    <property type="molecule type" value="Genomic_DNA"/>
</dbReference>
<feature type="DNA-binding region" description="OmpR/PhoB-type" evidence="5">
    <location>
        <begin position="1"/>
        <end position="96"/>
    </location>
</feature>
<evidence type="ECO:0000259" key="7">
    <source>
        <dbReference type="PROSITE" id="PS51755"/>
    </source>
</evidence>
<dbReference type="CDD" id="cd15831">
    <property type="entry name" value="BTAD"/>
    <property type="match status" value="1"/>
</dbReference>
<dbReference type="InterPro" id="IPR036388">
    <property type="entry name" value="WH-like_DNA-bd_sf"/>
</dbReference>
<dbReference type="SUPFAM" id="SSF46894">
    <property type="entry name" value="C-terminal effector domain of the bipartite response regulators"/>
    <property type="match status" value="1"/>
</dbReference>
<dbReference type="PRINTS" id="PR00364">
    <property type="entry name" value="DISEASERSIST"/>
</dbReference>
<keyword evidence="3 5" id="KW-0238">DNA-binding</keyword>
<dbReference type="InterPro" id="IPR001867">
    <property type="entry name" value="OmpR/PhoB-type_DNA-bd"/>
</dbReference>
<dbReference type="SMART" id="SM00862">
    <property type="entry name" value="Trans_reg_C"/>
    <property type="match status" value="1"/>
</dbReference>
<dbReference type="InterPro" id="IPR027417">
    <property type="entry name" value="P-loop_NTPase"/>
</dbReference>
<keyword evidence="9" id="KW-1185">Reference proteome</keyword>
<evidence type="ECO:0000256" key="1">
    <source>
        <dbReference type="ARBA" id="ARBA00005820"/>
    </source>
</evidence>
<keyword evidence="2" id="KW-0805">Transcription regulation</keyword>
<sequence>MEFRVLGPVEVRVDGRPVDVGVRKQRFVLAVLLLEVNKLVPADRLVGLMWPHGPPASARAVLHTQVSKLRSMLARVDARRHGVALVGNGPGYLLEADPLRVDLHRFRWLCARAWSMDDVRRAATLAEALALWRGPVMAGLDAEGLGRGHEDERLAAVEDRFDAELRLGHHHAVVDELAALVAEHPYRQHLVRQLVLALHRCRRTDEALRCYRDLRRRLDDELGIAPSAELQRLHDEILRTGRPVVAGLPVPRQLPPDLPGFVGRAGALAALDGAAGRSVLVTAVSGAAGVGKTALAVRWAHRVKDRYPDGQLYASLRGHDPGGRELDPADVLASFLRALGIPDDGIPADPESRTALYRSLLADKAVLVVLDDAPTSAQVEPLLPASPSAAVVVTSRAALSGLVVRRGAVRLPLAVLDPPEALELMRSALGDERVDAEPGAVAELCALCGRLPLALRIAAERVGARSGQPVAALVAELRDEHARLSLLSTGDGEERAAVRAVLDWSRRALPADVRRAFAPPARHPGPTSERRAAASPLGVADATCAGRGRVGRPAPARQARPPPVPQPDQAVRRRLQRRCGPSPLGRGARVQARDFTGRTSPLRR</sequence>
<feature type="region of interest" description="Disordered" evidence="6">
    <location>
        <begin position="515"/>
        <end position="604"/>
    </location>
</feature>
<organism evidence="8 9">
    <name type="scientific">Saccharothrix xinjiangensis</name>
    <dbReference type="NCBI Taxonomy" id="204798"/>
    <lineage>
        <taxon>Bacteria</taxon>
        <taxon>Bacillati</taxon>
        <taxon>Actinomycetota</taxon>
        <taxon>Actinomycetes</taxon>
        <taxon>Pseudonocardiales</taxon>
        <taxon>Pseudonocardiaceae</taxon>
        <taxon>Saccharothrix</taxon>
    </lineage>
</organism>
<feature type="domain" description="OmpR/PhoB-type" evidence="7">
    <location>
        <begin position="1"/>
        <end position="96"/>
    </location>
</feature>
<evidence type="ECO:0000256" key="2">
    <source>
        <dbReference type="ARBA" id="ARBA00023015"/>
    </source>
</evidence>
<dbReference type="SUPFAM" id="SSF52540">
    <property type="entry name" value="P-loop containing nucleoside triphosphate hydrolases"/>
    <property type="match status" value="1"/>
</dbReference>
<evidence type="ECO:0000256" key="6">
    <source>
        <dbReference type="SAM" id="MobiDB-lite"/>
    </source>
</evidence>
<evidence type="ECO:0000313" key="8">
    <source>
        <dbReference type="EMBL" id="MFC5058235.1"/>
    </source>
</evidence>
<evidence type="ECO:0000256" key="3">
    <source>
        <dbReference type="ARBA" id="ARBA00023125"/>
    </source>
</evidence>
<comment type="caution">
    <text evidence="8">The sequence shown here is derived from an EMBL/GenBank/DDBJ whole genome shotgun (WGS) entry which is preliminary data.</text>
</comment>
<dbReference type="Gene3D" id="3.40.50.300">
    <property type="entry name" value="P-loop containing nucleotide triphosphate hydrolases"/>
    <property type="match status" value="1"/>
</dbReference>
<comment type="similarity">
    <text evidence="1">Belongs to the AfsR/DnrI/RedD regulatory family.</text>
</comment>
<dbReference type="PANTHER" id="PTHR35807">
    <property type="entry name" value="TRANSCRIPTIONAL REGULATOR REDD-RELATED"/>
    <property type="match status" value="1"/>
</dbReference>
<feature type="compositionally biased region" description="Low complexity" evidence="6">
    <location>
        <begin position="545"/>
        <end position="559"/>
    </location>
</feature>
<gene>
    <name evidence="8" type="ORF">ACFPFM_31370</name>
</gene>
<dbReference type="InterPro" id="IPR016032">
    <property type="entry name" value="Sig_transdc_resp-reg_C-effctor"/>
</dbReference>
<keyword evidence="4" id="KW-0804">Transcription</keyword>
<evidence type="ECO:0000256" key="5">
    <source>
        <dbReference type="PROSITE-ProRule" id="PRU01091"/>
    </source>
</evidence>
<dbReference type="InterPro" id="IPR051677">
    <property type="entry name" value="AfsR-DnrI-RedD_regulator"/>
</dbReference>
<dbReference type="Proteomes" id="UP001595833">
    <property type="component" value="Unassembled WGS sequence"/>
</dbReference>
<dbReference type="PANTHER" id="PTHR35807:SF1">
    <property type="entry name" value="TRANSCRIPTIONAL REGULATOR REDD"/>
    <property type="match status" value="1"/>
</dbReference>
<evidence type="ECO:0000313" key="9">
    <source>
        <dbReference type="Proteomes" id="UP001595833"/>
    </source>
</evidence>
<dbReference type="Pfam" id="PF03704">
    <property type="entry name" value="BTAD"/>
    <property type="match status" value="1"/>
</dbReference>
<dbReference type="InterPro" id="IPR011990">
    <property type="entry name" value="TPR-like_helical_dom_sf"/>
</dbReference>
<dbReference type="Gene3D" id="1.10.10.10">
    <property type="entry name" value="Winged helix-like DNA-binding domain superfamily/Winged helix DNA-binding domain"/>
    <property type="match status" value="1"/>
</dbReference>
<evidence type="ECO:0000256" key="4">
    <source>
        <dbReference type="ARBA" id="ARBA00023163"/>
    </source>
</evidence>
<dbReference type="Gene3D" id="1.25.40.10">
    <property type="entry name" value="Tetratricopeptide repeat domain"/>
    <property type="match status" value="1"/>
</dbReference>
<reference evidence="9" key="1">
    <citation type="journal article" date="2019" name="Int. J. Syst. Evol. Microbiol.">
        <title>The Global Catalogue of Microorganisms (GCM) 10K type strain sequencing project: providing services to taxonomists for standard genome sequencing and annotation.</title>
        <authorList>
            <consortium name="The Broad Institute Genomics Platform"/>
            <consortium name="The Broad Institute Genome Sequencing Center for Infectious Disease"/>
            <person name="Wu L."/>
            <person name="Ma J."/>
        </authorList>
    </citation>
    <scope>NUCLEOTIDE SEQUENCE [LARGE SCALE GENOMIC DNA]</scope>
    <source>
        <strain evidence="9">KCTC 12848</strain>
    </source>
</reference>
<dbReference type="InterPro" id="IPR005158">
    <property type="entry name" value="BTAD"/>
</dbReference>
<dbReference type="RefSeq" id="WP_344037698.1">
    <property type="nucleotide sequence ID" value="NZ_BAAAKE010000008.1"/>
</dbReference>
<dbReference type="PROSITE" id="PS51755">
    <property type="entry name" value="OMPR_PHOB"/>
    <property type="match status" value="1"/>
</dbReference>
<dbReference type="SMART" id="SM01043">
    <property type="entry name" value="BTAD"/>
    <property type="match status" value="1"/>
</dbReference>
<dbReference type="SUPFAM" id="SSF48452">
    <property type="entry name" value="TPR-like"/>
    <property type="match status" value="1"/>
</dbReference>